<name>A0ABV0JBQ8_9CYAN</name>
<accession>A0ABV0JBQ8</accession>
<dbReference type="EMBL" id="JAMPKM010000013">
    <property type="protein sequence ID" value="MEP0819205.1"/>
    <property type="molecule type" value="Genomic_DNA"/>
</dbReference>
<protein>
    <submittedName>
        <fullName evidence="1">DUF1636 domain-containing protein</fullName>
    </submittedName>
</protein>
<proteinExistence type="predicted"/>
<reference evidence="1 2" key="1">
    <citation type="submission" date="2022-04" db="EMBL/GenBank/DDBJ databases">
        <title>Positive selection, recombination, and allopatry shape intraspecific diversity of widespread and dominant cyanobacteria.</title>
        <authorList>
            <person name="Wei J."/>
            <person name="Shu W."/>
            <person name="Hu C."/>
        </authorList>
    </citation>
    <scope>NUCLEOTIDE SEQUENCE [LARGE SCALE GENOMIC DNA]</scope>
    <source>
        <strain evidence="1 2">GB2-A4</strain>
    </source>
</reference>
<sequence>MSQHTLFICKGCGPDRKGSSPHLLDEVLASNADQASGLQIEATSCLWTCDRPCSASLICPGKYSYHFTDLSPDQASDLLTFAAQYQDSGDGYVKPPKMPESLLPKLLVRIPSPPAA</sequence>
<gene>
    <name evidence="1" type="ORF">NC998_19065</name>
</gene>
<dbReference type="InterPro" id="IPR012863">
    <property type="entry name" value="DUF1636"/>
</dbReference>
<dbReference type="Pfam" id="PF07845">
    <property type="entry name" value="DUF1636"/>
    <property type="match status" value="1"/>
</dbReference>
<dbReference type="Proteomes" id="UP001464891">
    <property type="component" value="Unassembled WGS sequence"/>
</dbReference>
<evidence type="ECO:0000313" key="1">
    <source>
        <dbReference type="EMBL" id="MEP0819205.1"/>
    </source>
</evidence>
<comment type="caution">
    <text evidence="1">The sequence shown here is derived from an EMBL/GenBank/DDBJ whole genome shotgun (WGS) entry which is preliminary data.</text>
</comment>
<dbReference type="RefSeq" id="WP_190442902.1">
    <property type="nucleotide sequence ID" value="NZ_JAMPKM010000013.1"/>
</dbReference>
<evidence type="ECO:0000313" key="2">
    <source>
        <dbReference type="Proteomes" id="UP001464891"/>
    </source>
</evidence>
<organism evidence="1 2">
    <name type="scientific">Trichocoleus desertorum GB2-A4</name>
    <dbReference type="NCBI Taxonomy" id="2933944"/>
    <lineage>
        <taxon>Bacteria</taxon>
        <taxon>Bacillati</taxon>
        <taxon>Cyanobacteriota</taxon>
        <taxon>Cyanophyceae</taxon>
        <taxon>Leptolyngbyales</taxon>
        <taxon>Trichocoleusaceae</taxon>
        <taxon>Trichocoleus</taxon>
    </lineage>
</organism>
<keyword evidence="2" id="KW-1185">Reference proteome</keyword>